<proteinExistence type="predicted"/>
<protein>
    <submittedName>
        <fullName evidence="2">Uncharacterized protein</fullName>
    </submittedName>
</protein>
<name>A0AAW0HJ59_MYOGA</name>
<evidence type="ECO:0000313" key="3">
    <source>
        <dbReference type="Proteomes" id="UP001488838"/>
    </source>
</evidence>
<gene>
    <name evidence="2" type="ORF">U0070_016585</name>
</gene>
<comment type="caution">
    <text evidence="2">The sequence shown here is derived from an EMBL/GenBank/DDBJ whole genome shotgun (WGS) entry which is preliminary data.</text>
</comment>
<dbReference type="AlphaFoldDB" id="A0AAW0HJ59"/>
<reference evidence="2 3" key="1">
    <citation type="journal article" date="2023" name="bioRxiv">
        <title>Conserved and derived expression patterns and positive selection on dental genes reveal complex evolutionary context of ever-growing rodent molars.</title>
        <authorList>
            <person name="Calamari Z.T."/>
            <person name="Song A."/>
            <person name="Cohen E."/>
            <person name="Akter M."/>
            <person name="Roy R.D."/>
            <person name="Hallikas O."/>
            <person name="Christensen M.M."/>
            <person name="Li P."/>
            <person name="Marangoni P."/>
            <person name="Jernvall J."/>
            <person name="Klein O.D."/>
        </authorList>
    </citation>
    <scope>NUCLEOTIDE SEQUENCE [LARGE SCALE GENOMIC DNA]</scope>
    <source>
        <strain evidence="2">V071</strain>
    </source>
</reference>
<dbReference type="Proteomes" id="UP001488838">
    <property type="component" value="Unassembled WGS sequence"/>
</dbReference>
<keyword evidence="3" id="KW-1185">Reference proteome</keyword>
<dbReference type="EMBL" id="JBBHLL010000445">
    <property type="protein sequence ID" value="KAK7802780.1"/>
    <property type="molecule type" value="Genomic_DNA"/>
</dbReference>
<evidence type="ECO:0000313" key="2">
    <source>
        <dbReference type="EMBL" id="KAK7802780.1"/>
    </source>
</evidence>
<evidence type="ECO:0000256" key="1">
    <source>
        <dbReference type="SAM" id="MobiDB-lite"/>
    </source>
</evidence>
<accession>A0AAW0HJ59</accession>
<feature type="region of interest" description="Disordered" evidence="1">
    <location>
        <begin position="94"/>
        <end position="129"/>
    </location>
</feature>
<sequence length="212" mass="23886">MCGKVEQWRPIACYLWYCGDVVLKGVDVSIVTTETNCSIQFIEEGGDRWVPGAHWPQTSLPSQRKALSKTTKEVDKKCETIPKVAYTHTHTYTHAHTHARTHEGEEAKEEDEEHCKLPSPAQTTEAEPVEMRPSISHFKNLPDGAMTRARKLQLWPRTGPREKTGPHFLESQASMEERAGGFGEEMSTRNGVLEIRKLILPAPQVLSLSTRL</sequence>
<organism evidence="2 3">
    <name type="scientific">Myodes glareolus</name>
    <name type="common">Bank vole</name>
    <name type="synonym">Clethrionomys glareolus</name>
    <dbReference type="NCBI Taxonomy" id="447135"/>
    <lineage>
        <taxon>Eukaryota</taxon>
        <taxon>Metazoa</taxon>
        <taxon>Chordata</taxon>
        <taxon>Craniata</taxon>
        <taxon>Vertebrata</taxon>
        <taxon>Euteleostomi</taxon>
        <taxon>Mammalia</taxon>
        <taxon>Eutheria</taxon>
        <taxon>Euarchontoglires</taxon>
        <taxon>Glires</taxon>
        <taxon>Rodentia</taxon>
        <taxon>Myomorpha</taxon>
        <taxon>Muroidea</taxon>
        <taxon>Cricetidae</taxon>
        <taxon>Arvicolinae</taxon>
        <taxon>Myodes</taxon>
    </lineage>
</organism>